<keyword evidence="3" id="KW-0963">Cytoplasm</keyword>
<keyword evidence="7" id="KW-0395">Inflammatory response</keyword>
<dbReference type="InterPro" id="IPR033516">
    <property type="entry name" value="CARD8/ASC/NALP1_CARD"/>
</dbReference>
<dbReference type="Pfam" id="PF13553">
    <property type="entry name" value="FIIND"/>
    <property type="match status" value="2"/>
</dbReference>
<gene>
    <name evidence="11" type="ORF">Q7C36_022893</name>
</gene>
<dbReference type="CDD" id="cd08330">
    <property type="entry name" value="CARD_ASC_NALP1"/>
    <property type="match status" value="1"/>
</dbReference>
<reference evidence="11" key="1">
    <citation type="submission" date="2023-08" db="EMBL/GenBank/DDBJ databases">
        <title>Pelteobagrus vachellii genome.</title>
        <authorList>
            <person name="Liu H."/>
        </authorList>
    </citation>
    <scope>NUCLEOTIDE SEQUENCE</scope>
    <source>
        <strain evidence="11">PRFRI_2022a</strain>
        <tissue evidence="11">Muscle</tissue>
    </source>
</reference>
<feature type="domain" description="CARD" evidence="8">
    <location>
        <begin position="919"/>
        <end position="1009"/>
    </location>
</feature>
<dbReference type="PANTHER" id="PTHR46985">
    <property type="entry name" value="NACHT, LRR AND PYD DOMAINS-CONTAINING PROTEIN 1"/>
    <property type="match status" value="1"/>
</dbReference>
<dbReference type="GO" id="GO:0042981">
    <property type="term" value="P:regulation of apoptotic process"/>
    <property type="evidence" value="ECO:0007669"/>
    <property type="project" value="InterPro"/>
</dbReference>
<dbReference type="PROSITE" id="PS51830">
    <property type="entry name" value="FIIND"/>
    <property type="match status" value="2"/>
</dbReference>
<comment type="similarity">
    <text evidence="2">Belongs to the TRAFAC class TrmE-Era-EngA-EngB-Septin-like GTPase superfamily. AIG1/Toc34/Toc159-like paraseptin GTPase family. IAN subfamily.</text>
</comment>
<feature type="domain" description="FIIND" evidence="10">
    <location>
        <begin position="643"/>
        <end position="921"/>
    </location>
</feature>
<feature type="domain" description="AIG1-type G" evidence="9">
    <location>
        <begin position="16"/>
        <end position="214"/>
    </location>
</feature>
<evidence type="ECO:0000256" key="7">
    <source>
        <dbReference type="ARBA" id="ARBA00023198"/>
    </source>
</evidence>
<comment type="caution">
    <text evidence="11">The sequence shown here is derived from an EMBL/GenBank/DDBJ whole genome shotgun (WGS) entry which is preliminary data.</text>
</comment>
<dbReference type="InterPro" id="IPR051249">
    <property type="entry name" value="NLRP_Inflammasome"/>
</dbReference>
<evidence type="ECO:0000256" key="5">
    <source>
        <dbReference type="ARBA" id="ARBA00022741"/>
    </source>
</evidence>
<dbReference type="SUPFAM" id="SSF47986">
    <property type="entry name" value="DEATH domain"/>
    <property type="match status" value="1"/>
</dbReference>
<evidence type="ECO:0000313" key="12">
    <source>
        <dbReference type="Proteomes" id="UP001187315"/>
    </source>
</evidence>
<evidence type="ECO:0000256" key="4">
    <source>
        <dbReference type="ARBA" id="ARBA00022588"/>
    </source>
</evidence>
<evidence type="ECO:0000259" key="10">
    <source>
        <dbReference type="PROSITE" id="PS51830"/>
    </source>
</evidence>
<dbReference type="Pfam" id="PF04548">
    <property type="entry name" value="AIG1"/>
    <property type="match status" value="1"/>
</dbReference>
<evidence type="ECO:0000313" key="11">
    <source>
        <dbReference type="EMBL" id="KAK2816622.1"/>
    </source>
</evidence>
<dbReference type="InterPro" id="IPR027417">
    <property type="entry name" value="P-loop_NTPase"/>
</dbReference>
<dbReference type="GO" id="GO:0005829">
    <property type="term" value="C:cytosol"/>
    <property type="evidence" value="ECO:0007669"/>
    <property type="project" value="UniProtKB-SubCell"/>
</dbReference>
<dbReference type="GO" id="GO:0006954">
    <property type="term" value="P:inflammatory response"/>
    <property type="evidence" value="ECO:0007669"/>
    <property type="project" value="UniProtKB-KW"/>
</dbReference>
<comment type="subcellular location">
    <subcellularLocation>
        <location evidence="1">Cytoplasm</location>
        <location evidence="1">Cytosol</location>
    </subcellularLocation>
</comment>
<dbReference type="FunFam" id="3.40.50.300:FF:001809">
    <property type="entry name" value="Si:ch1073-365p7.2"/>
    <property type="match status" value="1"/>
</dbReference>
<dbReference type="Gene3D" id="1.10.533.10">
    <property type="entry name" value="Death Domain, Fas"/>
    <property type="match status" value="1"/>
</dbReference>
<dbReference type="Proteomes" id="UP001187315">
    <property type="component" value="Unassembled WGS sequence"/>
</dbReference>
<evidence type="ECO:0000256" key="2">
    <source>
        <dbReference type="ARBA" id="ARBA00008535"/>
    </source>
</evidence>
<dbReference type="AlphaFoldDB" id="A0AA88ILI1"/>
<name>A0AA88ILI1_TACVA</name>
<dbReference type="SUPFAM" id="SSF52540">
    <property type="entry name" value="P-loop containing nucleoside triphosphate hydrolases"/>
    <property type="match status" value="1"/>
</dbReference>
<keyword evidence="12" id="KW-1185">Reference proteome</keyword>
<dbReference type="PROSITE" id="PS50209">
    <property type="entry name" value="CARD"/>
    <property type="match status" value="1"/>
</dbReference>
<dbReference type="InterPro" id="IPR025307">
    <property type="entry name" value="FIIND_dom"/>
</dbReference>
<dbReference type="PANTHER" id="PTHR46985:SF2">
    <property type="entry name" value="APOPTOSIS-ASSOCIATED SPECK-LIKE PROTEIN CONTAINING A CARD"/>
    <property type="match status" value="1"/>
</dbReference>
<evidence type="ECO:0000259" key="8">
    <source>
        <dbReference type="PROSITE" id="PS50209"/>
    </source>
</evidence>
<dbReference type="Pfam" id="PF23679">
    <property type="entry name" value="UPA-FIIND"/>
    <property type="match status" value="2"/>
</dbReference>
<keyword evidence="5" id="KW-0547">Nucleotide-binding</keyword>
<dbReference type="PROSITE" id="PS51720">
    <property type="entry name" value="G_AIG1"/>
    <property type="match status" value="1"/>
</dbReference>
<sequence length="1010" mass="114748">MASIDVSYISGDPHRLSEVNIVLLGCRDSGKSSAGNTILGQDVFDLQENVRCVKRHGEVAGRKITVVEAPGWCYDNPVEESTEHLKEEIILSVSQCPPGPHAVLVVINVEKNFTEKDREILAGYLSLLGDNIWRHKIVLFTFGDSLGDTTIERHIESKGQALQWLVEKCGNRYHVFNNNMDDDSQVAALLEKIEKTMAGNEGCRLITDVKTLCRSKEDEERRTRGTNYSQYFINVLIYILKFLSLSSQQVSVPVWSITRSQFPPTSQKHAVVLNSGTEKNTQSTSTLHPDATRNETRTLENTELFTPELDEDYHKDKNRNEYRFLCPRAGQFECKLTSLVFEMEGKGVVMYRVVPWDNHVLAGLHHMDPAGPLYSIDCLEGSISYLHLPHCEVHWDVTGTDVVQLTVACVTGENVENLQPLKVTNTRVIIDVQRQRLSCVGVVKELLFQSYPIRAQVLLFCKKTEEHRMSKLYVHLLPGNVPVKEVQKQHNPNTYINTTSECQLTPGYIYSPCCKTTDHDFVSKPKDETFNCDYSTEFPPTFEVLFNPEVDKFTLSLLDENGQEVWKPCTFLLTGADLDVDEHRHILAQIPSSLYHIGDCIEGHPNEASFNPELKIQDFTHSTDVYKGFVQMPLIYQKQPKGDMAFFIPEMLESCPMDRNSCEYRFVCPHAGQFKCELTNLVFEMEGKGVVMYRIGSWEGRLLDRLPQNEPAGPVYSIDCHEGSISYLHLPHCETCTDEVKLTVAHVTDGNVKILQPLKVTDTHVIIQIHGLSLFGLIKALLFRAYPIRAQVLLFCKKVTGNHRMNKLHIHLLPGNVPVKEVQKQHECSVYIETTSMCKLSPGKTYEPCCKSNNCDYKHQPEDETFECDYGPNYHPTFEVLFNTEVNQVILSLLDEKRQEVWTPRTVLITGTESEATNMDLIGAAFVDQHRDALIQRVPSVMEIADRLIARKIITNEMFSNIDAKETPQAKMREVYKYLDSAGHSAKAQFCQILREKHHDLVTELQSTQV</sequence>
<keyword evidence="6" id="KW-0391">Immunity</keyword>
<protein>
    <recommendedName>
        <fullName evidence="13">AIG1-type G domain-containing protein</fullName>
    </recommendedName>
</protein>
<keyword evidence="4" id="KW-0399">Innate immunity</keyword>
<dbReference type="GO" id="GO:0005525">
    <property type="term" value="F:GTP binding"/>
    <property type="evidence" value="ECO:0007669"/>
    <property type="project" value="InterPro"/>
</dbReference>
<dbReference type="InterPro" id="IPR011029">
    <property type="entry name" value="DEATH-like_dom_sf"/>
</dbReference>
<dbReference type="GO" id="GO:0045087">
    <property type="term" value="P:innate immune response"/>
    <property type="evidence" value="ECO:0007669"/>
    <property type="project" value="UniProtKB-KW"/>
</dbReference>
<proteinExistence type="inferred from homology"/>
<feature type="domain" description="FIIND" evidence="10">
    <location>
        <begin position="301"/>
        <end position="585"/>
    </location>
</feature>
<organism evidence="11 12">
    <name type="scientific">Tachysurus vachellii</name>
    <name type="common">Darkbarbel catfish</name>
    <name type="synonym">Pelteobagrus vachellii</name>
    <dbReference type="NCBI Taxonomy" id="175792"/>
    <lineage>
        <taxon>Eukaryota</taxon>
        <taxon>Metazoa</taxon>
        <taxon>Chordata</taxon>
        <taxon>Craniata</taxon>
        <taxon>Vertebrata</taxon>
        <taxon>Euteleostomi</taxon>
        <taxon>Actinopterygii</taxon>
        <taxon>Neopterygii</taxon>
        <taxon>Teleostei</taxon>
        <taxon>Ostariophysi</taxon>
        <taxon>Siluriformes</taxon>
        <taxon>Bagridae</taxon>
        <taxon>Tachysurus</taxon>
    </lineage>
</organism>
<accession>A0AA88ILI1</accession>
<evidence type="ECO:0000256" key="6">
    <source>
        <dbReference type="ARBA" id="ARBA00022859"/>
    </source>
</evidence>
<evidence type="ECO:0000256" key="3">
    <source>
        <dbReference type="ARBA" id="ARBA00022490"/>
    </source>
</evidence>
<dbReference type="EMBL" id="JAVHJS010000025">
    <property type="protein sequence ID" value="KAK2816622.1"/>
    <property type="molecule type" value="Genomic_DNA"/>
</dbReference>
<evidence type="ECO:0000259" key="9">
    <source>
        <dbReference type="PROSITE" id="PS51720"/>
    </source>
</evidence>
<dbReference type="Pfam" id="PF00619">
    <property type="entry name" value="CARD"/>
    <property type="match status" value="1"/>
</dbReference>
<dbReference type="InterPro" id="IPR001315">
    <property type="entry name" value="CARD"/>
</dbReference>
<dbReference type="Gene3D" id="3.40.50.300">
    <property type="entry name" value="P-loop containing nucleotide triphosphate hydrolases"/>
    <property type="match status" value="1"/>
</dbReference>
<evidence type="ECO:0008006" key="13">
    <source>
        <dbReference type="Google" id="ProtNLM"/>
    </source>
</evidence>
<dbReference type="InterPro" id="IPR006703">
    <property type="entry name" value="G_AIG1"/>
</dbReference>
<evidence type="ECO:0000256" key="1">
    <source>
        <dbReference type="ARBA" id="ARBA00004514"/>
    </source>
</evidence>